<comment type="similarity">
    <text evidence="7">Belongs to the binding-protein-dependent transport system permease family.</text>
</comment>
<keyword evidence="4 7" id="KW-0812">Transmembrane</keyword>
<comment type="caution">
    <text evidence="9">The sequence shown here is derived from an EMBL/GenBank/DDBJ whole genome shotgun (WGS) entry which is preliminary data.</text>
</comment>
<dbReference type="Pfam" id="PF00528">
    <property type="entry name" value="BPD_transp_1"/>
    <property type="match status" value="1"/>
</dbReference>
<feature type="transmembrane region" description="Helical" evidence="7">
    <location>
        <begin position="258"/>
        <end position="283"/>
    </location>
</feature>
<evidence type="ECO:0000256" key="3">
    <source>
        <dbReference type="ARBA" id="ARBA00022475"/>
    </source>
</evidence>
<dbReference type="CDD" id="cd06261">
    <property type="entry name" value="TM_PBP2"/>
    <property type="match status" value="1"/>
</dbReference>
<dbReference type="SUPFAM" id="SSF161098">
    <property type="entry name" value="MetI-like"/>
    <property type="match status" value="1"/>
</dbReference>
<accession>A0ABW8MJF2</accession>
<dbReference type="Gene3D" id="1.10.3720.10">
    <property type="entry name" value="MetI-like"/>
    <property type="match status" value="1"/>
</dbReference>
<protein>
    <submittedName>
        <fullName evidence="9">Multiple sugar transport system permease protein</fullName>
    </submittedName>
</protein>
<evidence type="ECO:0000256" key="4">
    <source>
        <dbReference type="ARBA" id="ARBA00022692"/>
    </source>
</evidence>
<keyword evidence="5 7" id="KW-1133">Transmembrane helix</keyword>
<evidence type="ECO:0000256" key="1">
    <source>
        <dbReference type="ARBA" id="ARBA00004651"/>
    </source>
</evidence>
<dbReference type="RefSeq" id="WP_404608656.1">
    <property type="nucleotide sequence ID" value="NZ_JBIYDN010000011.1"/>
</dbReference>
<dbReference type="InterPro" id="IPR035906">
    <property type="entry name" value="MetI-like_sf"/>
</dbReference>
<feature type="transmembrane region" description="Helical" evidence="7">
    <location>
        <begin position="211"/>
        <end position="232"/>
    </location>
</feature>
<dbReference type="PROSITE" id="PS50928">
    <property type="entry name" value="ABC_TM1"/>
    <property type="match status" value="1"/>
</dbReference>
<keyword evidence="3" id="KW-1003">Cell membrane</keyword>
<keyword evidence="9" id="KW-0762">Sugar transport</keyword>
<organism evidence="9 10">
    <name type="scientific">Caballeronia udeis</name>
    <dbReference type="NCBI Taxonomy" id="1232866"/>
    <lineage>
        <taxon>Bacteria</taxon>
        <taxon>Pseudomonadati</taxon>
        <taxon>Pseudomonadota</taxon>
        <taxon>Betaproteobacteria</taxon>
        <taxon>Burkholderiales</taxon>
        <taxon>Burkholderiaceae</taxon>
        <taxon>Caballeronia</taxon>
    </lineage>
</organism>
<feature type="domain" description="ABC transmembrane type-1" evidence="8">
    <location>
        <begin position="72"/>
        <end position="281"/>
    </location>
</feature>
<evidence type="ECO:0000313" key="9">
    <source>
        <dbReference type="EMBL" id="MFK4443812.1"/>
    </source>
</evidence>
<keyword evidence="2 7" id="KW-0813">Transport</keyword>
<keyword evidence="10" id="KW-1185">Reference proteome</keyword>
<dbReference type="Proteomes" id="UP001620514">
    <property type="component" value="Unassembled WGS sequence"/>
</dbReference>
<keyword evidence="6 7" id="KW-0472">Membrane</keyword>
<evidence type="ECO:0000259" key="8">
    <source>
        <dbReference type="PROSITE" id="PS50928"/>
    </source>
</evidence>
<evidence type="ECO:0000256" key="2">
    <source>
        <dbReference type="ARBA" id="ARBA00022448"/>
    </source>
</evidence>
<feature type="transmembrane region" description="Helical" evidence="7">
    <location>
        <begin position="108"/>
        <end position="130"/>
    </location>
</feature>
<feature type="transmembrane region" description="Helical" evidence="7">
    <location>
        <begin position="150"/>
        <end position="177"/>
    </location>
</feature>
<reference evidence="9 10" key="1">
    <citation type="submission" date="2024-11" db="EMBL/GenBank/DDBJ databases">
        <title>Using genomics to understand microbial adaptation to soil warming.</title>
        <authorList>
            <person name="Deangelis K.M. PhD."/>
        </authorList>
    </citation>
    <scope>NUCLEOTIDE SEQUENCE [LARGE SCALE GENOMIC DNA]</scope>
    <source>
        <strain evidence="9 10">GAS97</strain>
    </source>
</reference>
<dbReference type="EMBL" id="JBIYDN010000011">
    <property type="protein sequence ID" value="MFK4443812.1"/>
    <property type="molecule type" value="Genomic_DNA"/>
</dbReference>
<evidence type="ECO:0000256" key="7">
    <source>
        <dbReference type="RuleBase" id="RU363032"/>
    </source>
</evidence>
<comment type="subcellular location">
    <subcellularLocation>
        <location evidence="1 7">Cell membrane</location>
        <topology evidence="1 7">Multi-pass membrane protein</topology>
    </subcellularLocation>
</comment>
<feature type="transmembrane region" description="Helical" evidence="7">
    <location>
        <begin position="71"/>
        <end position="96"/>
    </location>
</feature>
<dbReference type="InterPro" id="IPR000515">
    <property type="entry name" value="MetI-like"/>
</dbReference>
<evidence type="ECO:0000256" key="5">
    <source>
        <dbReference type="ARBA" id="ARBA00022989"/>
    </source>
</evidence>
<gene>
    <name evidence="9" type="ORF">ABH943_003834</name>
</gene>
<dbReference type="PANTHER" id="PTHR43005:SF1">
    <property type="entry name" value="SPERMIDINE_PUTRESCINE TRANSPORT SYSTEM PERMEASE PROTEIN"/>
    <property type="match status" value="1"/>
</dbReference>
<name>A0ABW8MJF2_9BURK</name>
<sequence>MNQTTFRPVSLVLLAPAAILLLSLLALPIVYAIYLGFTNLQLIGPHAVNYWFTGLQNVRQLLSDDVFTSSLWQTVVFVVGSGAFGATVLGLALALLLQKASGVVGKAVSGLAILAWNLPPITIAVIWYAATTSGGTFPRLLGDANHDLLYSYPMLVVSIANVWSLAGLSMIMFSAALRSIPTEMVEAAILENASATQRLFRLTLPMLKPTILMSALLMTLLTFANFTLVYLMTGGGPDNQTNILPIYAYLQGFKFHRLGYSALLGNVIVLLSSALGLAFVLIARQYRPGQVRKNKLKIISA</sequence>
<evidence type="ECO:0000313" key="10">
    <source>
        <dbReference type="Proteomes" id="UP001620514"/>
    </source>
</evidence>
<dbReference type="PANTHER" id="PTHR43005">
    <property type="entry name" value="BLR7065 PROTEIN"/>
    <property type="match status" value="1"/>
</dbReference>
<proteinExistence type="inferred from homology"/>
<evidence type="ECO:0000256" key="6">
    <source>
        <dbReference type="ARBA" id="ARBA00023136"/>
    </source>
</evidence>